<evidence type="ECO:0000256" key="3">
    <source>
        <dbReference type="ARBA" id="ARBA00022692"/>
    </source>
</evidence>
<dbReference type="AlphaFoldDB" id="A0A8J3KCN3"/>
<name>A0A8J3KCN3_9ACTN</name>
<evidence type="ECO:0000256" key="6">
    <source>
        <dbReference type="SAM" id="Phobius"/>
    </source>
</evidence>
<keyword evidence="3 6" id="KW-0812">Transmembrane</keyword>
<evidence type="ECO:0000256" key="1">
    <source>
        <dbReference type="ARBA" id="ARBA00004651"/>
    </source>
</evidence>
<feature type="transmembrane region" description="Helical" evidence="6">
    <location>
        <begin position="108"/>
        <end position="130"/>
    </location>
</feature>
<keyword evidence="9" id="KW-1185">Reference proteome</keyword>
<feature type="transmembrane region" description="Helical" evidence="6">
    <location>
        <begin position="186"/>
        <end position="217"/>
    </location>
</feature>
<organism evidence="8 9">
    <name type="scientific">Catellatospora citrea</name>
    <dbReference type="NCBI Taxonomy" id="53366"/>
    <lineage>
        <taxon>Bacteria</taxon>
        <taxon>Bacillati</taxon>
        <taxon>Actinomycetota</taxon>
        <taxon>Actinomycetes</taxon>
        <taxon>Micromonosporales</taxon>
        <taxon>Micromonosporaceae</taxon>
        <taxon>Catellatospora</taxon>
    </lineage>
</organism>
<accession>A0A8J3KCN3</accession>
<keyword evidence="2" id="KW-1003">Cell membrane</keyword>
<gene>
    <name evidence="8" type="ORF">Cci01nite_32830</name>
</gene>
<protein>
    <submittedName>
        <fullName evidence="8">Membrane protein</fullName>
    </submittedName>
</protein>
<feature type="transmembrane region" description="Helical" evidence="6">
    <location>
        <begin position="223"/>
        <end position="244"/>
    </location>
</feature>
<evidence type="ECO:0000256" key="4">
    <source>
        <dbReference type="ARBA" id="ARBA00022989"/>
    </source>
</evidence>
<feature type="transmembrane region" description="Helical" evidence="6">
    <location>
        <begin position="142"/>
        <end position="166"/>
    </location>
</feature>
<comment type="caution">
    <text evidence="8">The sequence shown here is derived from an EMBL/GenBank/DDBJ whole genome shotgun (WGS) entry which is preliminary data.</text>
</comment>
<keyword evidence="4 6" id="KW-1133">Transmembrane helix</keyword>
<feature type="transmembrane region" description="Helical" evidence="6">
    <location>
        <begin position="256"/>
        <end position="275"/>
    </location>
</feature>
<evidence type="ECO:0000313" key="8">
    <source>
        <dbReference type="EMBL" id="GIF98189.1"/>
    </source>
</evidence>
<reference evidence="8 9" key="1">
    <citation type="submission" date="2021-01" db="EMBL/GenBank/DDBJ databases">
        <title>Whole genome shotgun sequence of Catellatospora citrea NBRC 14495.</title>
        <authorList>
            <person name="Komaki H."/>
            <person name="Tamura T."/>
        </authorList>
    </citation>
    <scope>NUCLEOTIDE SEQUENCE [LARGE SCALE GENOMIC DNA]</scope>
    <source>
        <strain evidence="8 9">NBRC 14495</strain>
    </source>
</reference>
<evidence type="ECO:0000259" key="7">
    <source>
        <dbReference type="Pfam" id="PF05231"/>
    </source>
</evidence>
<evidence type="ECO:0000256" key="2">
    <source>
        <dbReference type="ARBA" id="ARBA00022475"/>
    </source>
</evidence>
<feature type="transmembrane region" description="Helical" evidence="6">
    <location>
        <begin position="34"/>
        <end position="53"/>
    </location>
</feature>
<comment type="subcellular location">
    <subcellularLocation>
        <location evidence="1">Cell membrane</location>
        <topology evidence="1">Multi-pass membrane protein</topology>
    </subcellularLocation>
</comment>
<evidence type="ECO:0000313" key="9">
    <source>
        <dbReference type="Proteomes" id="UP000659904"/>
    </source>
</evidence>
<feature type="domain" description="MASE1" evidence="7">
    <location>
        <begin position="10"/>
        <end position="279"/>
    </location>
</feature>
<sequence>MAAGLQILGVAAAYYVAARIGLLQELVRGQVTPLWPPTGVALVCLLLWGGRVWPGIALGAFLVNAPIGPSAVAIVAITTGNTLAPLCAYGMLRRVGFRVELDRLRDGLALVLLGALAGMLVSATIGSAALRAAGAIEASDFWGVWSVWWTGDAMGVLVIAPLLLVLRTARRPRDVPVRRYVEAGALLISALAVTVTVTRVPINLLFLVFPFVIWAAVRFQLGGAAWCVLGVTGLAIHAAAVGAGPFAGQDLLVKMITLQAFNGSAALTGLLLAALTTERNLAFQLLERATRQLSDVATELD</sequence>
<keyword evidence="5 6" id="KW-0472">Membrane</keyword>
<dbReference type="GO" id="GO:0005886">
    <property type="term" value="C:plasma membrane"/>
    <property type="evidence" value="ECO:0007669"/>
    <property type="project" value="UniProtKB-SubCell"/>
</dbReference>
<evidence type="ECO:0000256" key="5">
    <source>
        <dbReference type="ARBA" id="ARBA00023136"/>
    </source>
</evidence>
<dbReference type="Pfam" id="PF05231">
    <property type="entry name" value="MASE1"/>
    <property type="match status" value="1"/>
</dbReference>
<dbReference type="InterPro" id="IPR007895">
    <property type="entry name" value="MASE1"/>
</dbReference>
<proteinExistence type="predicted"/>
<dbReference type="Proteomes" id="UP000659904">
    <property type="component" value="Unassembled WGS sequence"/>
</dbReference>
<dbReference type="EMBL" id="BONH01000012">
    <property type="protein sequence ID" value="GIF98189.1"/>
    <property type="molecule type" value="Genomic_DNA"/>
</dbReference>